<feature type="transmembrane region" description="Helical" evidence="6">
    <location>
        <begin position="15"/>
        <end position="38"/>
    </location>
</feature>
<feature type="transmembrane region" description="Helical" evidence="6">
    <location>
        <begin position="251"/>
        <end position="270"/>
    </location>
</feature>
<name>A0A1H1WWB1_9BRAD</name>
<feature type="transmembrane region" description="Helical" evidence="6">
    <location>
        <begin position="175"/>
        <end position="197"/>
    </location>
</feature>
<organism evidence="8 9">
    <name type="scientific">Bradyrhizobium canariense</name>
    <dbReference type="NCBI Taxonomy" id="255045"/>
    <lineage>
        <taxon>Bacteria</taxon>
        <taxon>Pseudomonadati</taxon>
        <taxon>Pseudomonadota</taxon>
        <taxon>Alphaproteobacteria</taxon>
        <taxon>Hyphomicrobiales</taxon>
        <taxon>Nitrobacteraceae</taxon>
        <taxon>Bradyrhizobium</taxon>
    </lineage>
</organism>
<dbReference type="InterPro" id="IPR032694">
    <property type="entry name" value="CopC/D"/>
</dbReference>
<dbReference type="EMBL" id="LT629750">
    <property type="protein sequence ID" value="SDT01302.1"/>
    <property type="molecule type" value="Genomic_DNA"/>
</dbReference>
<dbReference type="NCBIfam" id="NF033808">
    <property type="entry name" value="copper_CopD"/>
    <property type="match status" value="1"/>
</dbReference>
<dbReference type="InterPro" id="IPR008457">
    <property type="entry name" value="Cu-R_CopD_dom"/>
</dbReference>
<dbReference type="GO" id="GO:0005886">
    <property type="term" value="C:plasma membrane"/>
    <property type="evidence" value="ECO:0007669"/>
    <property type="project" value="UniProtKB-SubCell"/>
</dbReference>
<evidence type="ECO:0000313" key="9">
    <source>
        <dbReference type="Proteomes" id="UP000243904"/>
    </source>
</evidence>
<evidence type="ECO:0000256" key="4">
    <source>
        <dbReference type="ARBA" id="ARBA00022989"/>
    </source>
</evidence>
<dbReference type="PANTHER" id="PTHR34820">
    <property type="entry name" value="INNER MEMBRANE PROTEIN YEBZ"/>
    <property type="match status" value="1"/>
</dbReference>
<protein>
    <submittedName>
        <fullName evidence="8">Putative copper resistance protein D</fullName>
    </submittedName>
</protein>
<dbReference type="PANTHER" id="PTHR34820:SF4">
    <property type="entry name" value="INNER MEMBRANE PROTEIN YEBZ"/>
    <property type="match status" value="1"/>
</dbReference>
<dbReference type="GO" id="GO:0006825">
    <property type="term" value="P:copper ion transport"/>
    <property type="evidence" value="ECO:0007669"/>
    <property type="project" value="InterPro"/>
</dbReference>
<keyword evidence="5 6" id="KW-0472">Membrane</keyword>
<feature type="transmembrane region" description="Helical" evidence="6">
    <location>
        <begin position="136"/>
        <end position="155"/>
    </location>
</feature>
<evidence type="ECO:0000256" key="5">
    <source>
        <dbReference type="ARBA" id="ARBA00023136"/>
    </source>
</evidence>
<feature type="transmembrane region" description="Helical" evidence="6">
    <location>
        <begin position="58"/>
        <end position="84"/>
    </location>
</feature>
<feature type="transmembrane region" description="Helical" evidence="6">
    <location>
        <begin position="218"/>
        <end position="239"/>
    </location>
</feature>
<keyword evidence="4 6" id="KW-1133">Transmembrane helix</keyword>
<keyword evidence="2" id="KW-1003">Cell membrane</keyword>
<reference evidence="9" key="1">
    <citation type="submission" date="2016-10" db="EMBL/GenBank/DDBJ databases">
        <authorList>
            <person name="Varghese N."/>
            <person name="Submissions S."/>
        </authorList>
    </citation>
    <scope>NUCLEOTIDE SEQUENCE [LARGE SCALE GENOMIC DNA]</scope>
    <source>
        <strain evidence="9">GAS369</strain>
    </source>
</reference>
<feature type="transmembrane region" description="Helical" evidence="6">
    <location>
        <begin position="300"/>
        <end position="320"/>
    </location>
</feature>
<comment type="subcellular location">
    <subcellularLocation>
        <location evidence="1">Cell membrane</location>
        <topology evidence="1">Multi-pass membrane protein</topology>
    </subcellularLocation>
</comment>
<evidence type="ECO:0000256" key="3">
    <source>
        <dbReference type="ARBA" id="ARBA00022692"/>
    </source>
</evidence>
<evidence type="ECO:0000256" key="2">
    <source>
        <dbReference type="ARBA" id="ARBA00022475"/>
    </source>
</evidence>
<evidence type="ECO:0000256" key="1">
    <source>
        <dbReference type="ARBA" id="ARBA00004651"/>
    </source>
</evidence>
<dbReference type="InterPro" id="IPR047689">
    <property type="entry name" value="CopD"/>
</dbReference>
<sequence>MEYSLINPLIAVRDVHFGSTVIVAGIVFFDLFVASPTLRAMGSLLETTAVAFRVHTALALWISLALSIVSGFAWLCLLAGRIVGKPIGDVIADGTVWIVLSRTQFGFAWQLRFVFGILLAGCLLARRTKRHVTPIWQEALAALLAGAYLGSLAFAGHGEEGLGFERNLHLAADFLHLNAAGLWLGGLIPLALFLVYLRRFHEETWRTAASDAAYRFSNLGIIAVATLLVSGTINVWFLIGGMQALVGTSYGRLLLLKITLFAAMVCLAGINREYLLPRLSGDIGTNPASRVVQWLLRNSLVEIVLGIGIILIVGMLGIMAPATDMHVHLH</sequence>
<dbReference type="Pfam" id="PF05425">
    <property type="entry name" value="CopD"/>
    <property type="match status" value="1"/>
</dbReference>
<evidence type="ECO:0000259" key="7">
    <source>
        <dbReference type="Pfam" id="PF05425"/>
    </source>
</evidence>
<accession>A0A1H1WWB1</accession>
<keyword evidence="3 6" id="KW-0812">Transmembrane</keyword>
<feature type="transmembrane region" description="Helical" evidence="6">
    <location>
        <begin position="104"/>
        <end position="124"/>
    </location>
</feature>
<dbReference type="AlphaFoldDB" id="A0A1H1WWB1"/>
<feature type="domain" description="Copper resistance protein D" evidence="7">
    <location>
        <begin position="213"/>
        <end position="316"/>
    </location>
</feature>
<keyword evidence="9" id="KW-1185">Reference proteome</keyword>
<evidence type="ECO:0000313" key="8">
    <source>
        <dbReference type="EMBL" id="SDT01302.1"/>
    </source>
</evidence>
<gene>
    <name evidence="8" type="ORF">SAMN05444158_4041</name>
</gene>
<evidence type="ECO:0000256" key="6">
    <source>
        <dbReference type="SAM" id="Phobius"/>
    </source>
</evidence>
<proteinExistence type="predicted"/>
<dbReference type="Proteomes" id="UP000243904">
    <property type="component" value="Chromosome I"/>
</dbReference>